<dbReference type="Gene3D" id="3.90.950.10">
    <property type="match status" value="1"/>
</dbReference>
<dbReference type="GO" id="GO:0005737">
    <property type="term" value="C:cytoplasm"/>
    <property type="evidence" value="ECO:0007669"/>
    <property type="project" value="UniProtKB-SubCell"/>
</dbReference>
<comment type="caution">
    <text evidence="19">The sequence shown here is derived from an EMBL/GenBank/DDBJ whole genome shotgun (WGS) entry which is preliminary data.</text>
</comment>
<dbReference type="SUPFAM" id="SSF49785">
    <property type="entry name" value="Galactose-binding domain-like"/>
    <property type="match status" value="1"/>
</dbReference>
<keyword evidence="3 15" id="KW-0963">Cytoplasm</keyword>
<evidence type="ECO:0000256" key="7">
    <source>
        <dbReference type="ARBA" id="ARBA00022842"/>
    </source>
</evidence>
<dbReference type="Gene3D" id="3.40.50.720">
    <property type="entry name" value="NAD(P)-binding Rossmann-like Domain"/>
    <property type="match status" value="2"/>
</dbReference>
<keyword evidence="9 15" id="KW-0546">Nucleotide metabolism</keyword>
<keyword evidence="4 15" id="KW-0479">Metal-binding</keyword>
<feature type="binding site" evidence="15">
    <location>
        <position position="1036"/>
    </location>
    <ligand>
        <name>Mg(2+)</name>
        <dbReference type="ChEBI" id="CHEBI:18420"/>
    </ligand>
</feature>
<proteinExistence type="inferred from homology"/>
<keyword evidence="20" id="KW-1185">Reference proteome</keyword>
<feature type="binding site" evidence="15">
    <location>
        <begin position="1168"/>
        <end position="1169"/>
    </location>
    <ligand>
        <name>ITP</name>
        <dbReference type="ChEBI" id="CHEBI:61402"/>
    </ligand>
</feature>
<dbReference type="SUPFAM" id="SSF81606">
    <property type="entry name" value="PP2C-like"/>
    <property type="match status" value="2"/>
</dbReference>
<accession>A0A2P6TU56</accession>
<evidence type="ECO:0000256" key="15">
    <source>
        <dbReference type="HAMAP-Rule" id="MF_03148"/>
    </source>
</evidence>
<comment type="subcellular location">
    <subcellularLocation>
        <location evidence="2 15">Cytoplasm</location>
    </subcellularLocation>
</comment>
<feature type="binding site" evidence="15">
    <location>
        <begin position="1004"/>
        <end position="1009"/>
    </location>
    <ligand>
        <name>ITP</name>
        <dbReference type="ChEBI" id="CHEBI:61402"/>
    </ligand>
</feature>
<dbReference type="PANTHER" id="PTHR13832">
    <property type="entry name" value="PROTEIN PHOSPHATASE 2C"/>
    <property type="match status" value="1"/>
</dbReference>
<dbReference type="GO" id="GO:0009117">
    <property type="term" value="P:nucleotide metabolic process"/>
    <property type="evidence" value="ECO:0007669"/>
    <property type="project" value="UniProtKB-KW"/>
</dbReference>
<evidence type="ECO:0000256" key="3">
    <source>
        <dbReference type="ARBA" id="ARBA00022490"/>
    </source>
</evidence>
<dbReference type="InterPro" id="IPR000222">
    <property type="entry name" value="PP2C_BS"/>
</dbReference>
<feature type="binding site" evidence="15">
    <location>
        <position position="1163"/>
    </location>
    <ligand>
        <name>ITP</name>
        <dbReference type="ChEBI" id="CHEBI:61402"/>
    </ligand>
</feature>
<protein>
    <recommendedName>
        <fullName evidence="15">Inosine triphosphate pyrophosphatase</fullName>
        <shortName evidence="15">ITPase</shortName>
        <shortName evidence="15">Inosine triphosphatase</shortName>
        <ecNumber evidence="15">3.6.1.66</ecNumber>
    </recommendedName>
    <alternativeName>
        <fullName evidence="15">Non-canonical purine NTP pyrophosphatase</fullName>
    </alternativeName>
    <alternativeName>
        <fullName evidence="15">Non-standard purine NTP pyrophosphatase</fullName>
    </alternativeName>
    <alternativeName>
        <fullName evidence="15">Nucleoside-triphosphate diphosphatase</fullName>
    </alternativeName>
    <alternativeName>
        <fullName evidence="15">Nucleoside-triphosphate pyrophosphatase</fullName>
        <shortName evidence="15">NTPase</shortName>
    </alternativeName>
    <alternativeName>
        <fullName evidence="15">XTP/dITP diphosphatase</fullName>
    </alternativeName>
</protein>
<feature type="compositionally biased region" description="Acidic residues" evidence="17">
    <location>
        <begin position="194"/>
        <end position="216"/>
    </location>
</feature>
<dbReference type="Pfam" id="PF13460">
    <property type="entry name" value="NAD_binding_10"/>
    <property type="match status" value="1"/>
</dbReference>
<feature type="compositionally biased region" description="Acidic residues" evidence="17">
    <location>
        <begin position="273"/>
        <end position="284"/>
    </location>
</feature>
<evidence type="ECO:0000256" key="9">
    <source>
        <dbReference type="ARBA" id="ARBA00023080"/>
    </source>
</evidence>
<feature type="region of interest" description="Disordered" evidence="17">
    <location>
        <begin position="636"/>
        <end position="680"/>
    </location>
</feature>
<feature type="binding site" evidence="15">
    <location>
        <begin position="1064"/>
        <end position="1065"/>
    </location>
    <ligand>
        <name>ITP</name>
        <dbReference type="ChEBI" id="CHEBI:61402"/>
    </ligand>
</feature>
<evidence type="ECO:0000256" key="2">
    <source>
        <dbReference type="ARBA" id="ARBA00004496"/>
    </source>
</evidence>
<evidence type="ECO:0000256" key="8">
    <source>
        <dbReference type="ARBA" id="ARBA00022912"/>
    </source>
</evidence>
<evidence type="ECO:0000259" key="18">
    <source>
        <dbReference type="PROSITE" id="PS51746"/>
    </source>
</evidence>
<keyword evidence="7 15" id="KW-0460">Magnesium</keyword>
<dbReference type="OrthoDB" id="10254221at2759"/>
<reference evidence="19 20" key="1">
    <citation type="journal article" date="2018" name="Plant J.">
        <title>Genome sequences of Chlorella sorokiniana UTEX 1602 and Micractinium conductrix SAG 241.80: implications to maltose excretion by a green alga.</title>
        <authorList>
            <person name="Arriola M.B."/>
            <person name="Velmurugan N."/>
            <person name="Zhang Y."/>
            <person name="Plunkett M.H."/>
            <person name="Hondzo H."/>
            <person name="Barney B.M."/>
        </authorList>
    </citation>
    <scope>NUCLEOTIDE SEQUENCE [LARGE SCALE GENOMIC DNA]</scope>
    <source>
        <strain evidence="20">UTEX 1602</strain>
    </source>
</reference>
<dbReference type="Pfam" id="PF00481">
    <property type="entry name" value="PP2C"/>
    <property type="match status" value="4"/>
</dbReference>
<evidence type="ECO:0000256" key="16">
    <source>
        <dbReference type="RuleBase" id="RU003465"/>
    </source>
</evidence>
<evidence type="ECO:0000256" key="6">
    <source>
        <dbReference type="ARBA" id="ARBA00022801"/>
    </source>
</evidence>
<dbReference type="CDD" id="cd00143">
    <property type="entry name" value="PP2Cc"/>
    <property type="match status" value="2"/>
</dbReference>
<comment type="catalytic activity">
    <reaction evidence="14">
        <text>N(6)-hydroxy-dATP + H2O = N(6)-hydroxy-dAMP + diphosphate + H(+)</text>
        <dbReference type="Rhea" id="RHEA:83971"/>
        <dbReference type="ChEBI" id="CHEBI:15377"/>
        <dbReference type="ChEBI" id="CHEBI:15378"/>
        <dbReference type="ChEBI" id="CHEBI:33019"/>
        <dbReference type="ChEBI" id="CHEBI:233529"/>
        <dbReference type="ChEBI" id="CHEBI:233530"/>
    </reaction>
    <physiologicalReaction direction="left-to-right" evidence="14">
        <dbReference type="Rhea" id="RHEA:83972"/>
    </physiologicalReaction>
</comment>
<gene>
    <name evidence="19" type="ORF">C2E21_3297</name>
</gene>
<evidence type="ECO:0000313" key="19">
    <source>
        <dbReference type="EMBL" id="PRW57605.1"/>
    </source>
</evidence>
<dbReference type="InterPro" id="IPR036457">
    <property type="entry name" value="PPM-type-like_dom_sf"/>
</dbReference>
<dbReference type="InterPro" id="IPR029001">
    <property type="entry name" value="ITPase-like_fam"/>
</dbReference>
<dbReference type="SUPFAM" id="SSF52972">
    <property type="entry name" value="ITPase-like"/>
    <property type="match status" value="1"/>
</dbReference>
<feature type="binding site" evidence="15">
    <location>
        <begin position="1140"/>
        <end position="1143"/>
    </location>
    <ligand>
        <name>ITP</name>
        <dbReference type="ChEBI" id="CHEBI:61402"/>
    </ligand>
</feature>
<comment type="catalytic activity">
    <reaction evidence="12">
        <text>ITP + H2O = IMP + diphosphate + H(+)</text>
        <dbReference type="Rhea" id="RHEA:29399"/>
        <dbReference type="ChEBI" id="CHEBI:15377"/>
        <dbReference type="ChEBI" id="CHEBI:15378"/>
        <dbReference type="ChEBI" id="CHEBI:33019"/>
        <dbReference type="ChEBI" id="CHEBI:58053"/>
        <dbReference type="ChEBI" id="CHEBI:61402"/>
        <dbReference type="EC" id="3.6.1.66"/>
    </reaction>
    <physiologicalReaction direction="left-to-right" evidence="12">
        <dbReference type="Rhea" id="RHEA:29400"/>
    </physiologicalReaction>
</comment>
<feature type="region of interest" description="Disordered" evidence="17">
    <location>
        <begin position="1193"/>
        <end position="1251"/>
    </location>
</feature>
<evidence type="ECO:0000256" key="5">
    <source>
        <dbReference type="ARBA" id="ARBA00022741"/>
    </source>
</evidence>
<dbReference type="GO" id="GO:0046872">
    <property type="term" value="F:metal ion binding"/>
    <property type="evidence" value="ECO:0007669"/>
    <property type="project" value="UniProtKB-KW"/>
</dbReference>
<dbReference type="GO" id="GO:0004722">
    <property type="term" value="F:protein serine/threonine phosphatase activity"/>
    <property type="evidence" value="ECO:0007669"/>
    <property type="project" value="InterPro"/>
</dbReference>
<dbReference type="GO" id="GO:0000166">
    <property type="term" value="F:nucleotide binding"/>
    <property type="evidence" value="ECO:0007669"/>
    <property type="project" value="UniProtKB-KW"/>
</dbReference>
<sequence>MGAYLSSPIRDKETGEGENDAFKFGVSAMQGWRTDMEDAHAAILDLPDGSTKAALFAVLDGHGGAEVARFVANHLAQELLSTEGYQANDMEVALRQAYLRMDELLVKEEHREELKSLRAKESEEEGDSGPMVINGASLPESLLEALGMPSGGGFQIKLVRSGPGARGISIDDIEEEGEDSDRSGTTFLELVQGDPEEEGEGEEAGKGEEDEGEAEEAAAAAGPSGGERASASKRKREEKQAGMEVDAGAAEGGSKEGGAAEQQLAAGGGGGDAQDDPEAEDVEDVMERTPEKGDDDYMGPSAGCTAVCALVRNGELYVANAGDSRCVLSRGGRAVAMTQDHKPMDADEYARIMKAGGFVADGRVNGSLNLSRALGDLEYKQTKDLGPEEQMVTAMPEIRKETLQPGDDFLVLACDGIWDVLTNQEAVDFVRERLAAGKTPREICEEMCDHCLAPDTGGCGKGCDNMSVIVVQLKDYVPKLLARAGQAAFPCTEGMGQYLSAPATAKESEEGHNDTLGYGLSAMQGWRVSMEDAHIAALDLDPATKTSLFSVFDGHGGRAVSQFCAAHLAEEFVRSDAYRRGDLAAAITEAYYRLDVRLDSEEGKAELRQFVADTKPSREPVAGLFTDVESKLAGAAAAHEERVRNSQQSEASGEAVPLAGGAAADTSSSSGEAAGGGSGASSKEALAEKLASKMGGTKDFLESHLMRASVLTPLEPDDPASPVPAAAPGAQAIGGGKAAGDGAAAGAAANGAASAAAASCEEDEEDMHHAAGMGATAVSVVVRGNKVIVANTGDSRCVLSRRGQARALTLDHKPILFEEAKRIIKAGGFVRDNRINGALNVSRTIGDLDFKRNSELPHTEQMVVATPDIEQFTLEEGDEFLILACDGIWDVLTNQEAVDFVRKRLKAGEGLRAICEAMCDACLAPDLKGLCRGADNMSVVLVLFKKHAKLGGFWSSLLAACGMSSSYKRAPSSNEMRRRPPAAMSAAAAPAAARPPPPTIYFATGNKKKLEEVVAILEAGHPLPFEVQPAAMDLPELQGEPEEIAAQKCRLAAQQLGAAVMVEDTCLCFNALKGLPGPYIKHFLQRLGHDGLNRMLAGFEDKTAYAQCTFAYSEGPGHEPIVFVGRTDGRIVPARGPPDFGWDPIFEAENFGQTYAEMDNEIKNGISHRYRALDKLRAYLLDGHAAAAAAADGAAGGQQRAEQRRRGAAVQPRAEQQDGSGGSGGREADDLPVPDVPKQRRRRRKQEQQAKEFTIDDLNPISMGRKSREVFDDVWTQLQRIGNPARSVQASERITRLVGEAEFESPDAADTTVLVTGATGRVGRVLVRKLLLRGYKVKALVRQREGGAAAAEAAVAAPAAAVDSSASVDGSEGQEGLPQAAELVYGDVADYKACRQAVKGVDKVICCSGARTTLTADLARVDDVGVANLAKAFMDELNARARRQGQLAPAAKRELADFGNESYHEAWNVVAVGTPTPPEGEEGMSKAKRRAIKRATARDTAEAYIDEENHLVFEGAVYSRGGLAEVGAPLQLPYEDHAALDGAEALVVRLMADEHPYTCVLRTRGGITYTARFSTRHGYNTVRLPFNTFRPVVMDDPPLQPGEVEYIGFRFEPRIKVLEEVTEPGQSMFDLSANRFKLMVDWIKTLPGGVETNFVLLSCSGAPRADLAPATRDKIVTYKRKGEAALRNSGLGYTIVRPGPLVEEAGGYKALVFDQGNRITQGISCADVADVCLKALHNPEARNKTFEVCFEYQPEEGLELYELISHLPDKSNNYLTPALAPLAKNT</sequence>
<dbReference type="EC" id="3.6.1.66" evidence="15"/>
<evidence type="ECO:0000256" key="17">
    <source>
        <dbReference type="SAM" id="MobiDB-lite"/>
    </source>
</evidence>
<dbReference type="InterPro" id="IPR027502">
    <property type="entry name" value="ITPase"/>
</dbReference>
<dbReference type="STRING" id="3076.A0A2P6TU56"/>
<dbReference type="Gene3D" id="3.60.40.10">
    <property type="entry name" value="PPM-type phosphatase domain"/>
    <property type="match status" value="4"/>
</dbReference>
<organism evidence="19 20">
    <name type="scientific">Chlorella sorokiniana</name>
    <name type="common">Freshwater green alga</name>
    <dbReference type="NCBI Taxonomy" id="3076"/>
    <lineage>
        <taxon>Eukaryota</taxon>
        <taxon>Viridiplantae</taxon>
        <taxon>Chlorophyta</taxon>
        <taxon>core chlorophytes</taxon>
        <taxon>Trebouxiophyceae</taxon>
        <taxon>Chlorellales</taxon>
        <taxon>Chlorellaceae</taxon>
        <taxon>Chlorella clade</taxon>
        <taxon>Chlorella</taxon>
    </lineage>
</organism>
<dbReference type="InterPro" id="IPR001932">
    <property type="entry name" value="PPM-type_phosphatase-like_dom"/>
</dbReference>
<feature type="binding site" evidence="15">
    <location>
        <position position="1064"/>
    </location>
    <ligand>
        <name>Mg(2+)</name>
        <dbReference type="ChEBI" id="CHEBI:18420"/>
    </ligand>
</feature>
<dbReference type="SMART" id="SM00332">
    <property type="entry name" value="PP2Cc"/>
    <property type="match status" value="2"/>
</dbReference>
<comment type="catalytic activity">
    <reaction evidence="13">
        <text>dITP + H2O = dIMP + diphosphate + H(+)</text>
        <dbReference type="Rhea" id="RHEA:28342"/>
        <dbReference type="ChEBI" id="CHEBI:15377"/>
        <dbReference type="ChEBI" id="CHEBI:15378"/>
        <dbReference type="ChEBI" id="CHEBI:33019"/>
        <dbReference type="ChEBI" id="CHEBI:61194"/>
        <dbReference type="ChEBI" id="CHEBI:61382"/>
        <dbReference type="EC" id="3.6.1.66"/>
    </reaction>
    <physiologicalReaction direction="left-to-right" evidence="13">
        <dbReference type="Rhea" id="RHEA:28343"/>
    </physiologicalReaction>
</comment>
<dbReference type="GO" id="GO:0009204">
    <property type="term" value="P:deoxyribonucleoside triphosphate catabolic process"/>
    <property type="evidence" value="ECO:0007669"/>
    <property type="project" value="UniProtKB-UniRule"/>
</dbReference>
<dbReference type="GO" id="GO:0035870">
    <property type="term" value="F:dITP diphosphatase activity"/>
    <property type="evidence" value="ECO:0007669"/>
    <property type="project" value="UniProtKB-UniRule"/>
</dbReference>
<feature type="region of interest" description="Disordered" evidence="17">
    <location>
        <begin position="970"/>
        <end position="994"/>
    </location>
</feature>
<dbReference type="CDD" id="cd00515">
    <property type="entry name" value="HAM1"/>
    <property type="match status" value="1"/>
</dbReference>
<comment type="function">
    <text evidence="15">Pyrophosphatase that hydrolyzes non-canonical purine nucleotides such as inosine triphosphate (ITP), deoxyinosine triphosphate (dITP) or xanthosine 5'-triphosphate (XTP) to their respective monophosphate derivatives. The enzyme does not distinguish between the deoxy- and ribose forms. Probably excludes non-canonical purines from RNA and DNA precursor pools, thus preventing their incorporation into RNA and DNA and avoiding chromosomal lesions.</text>
</comment>
<dbReference type="GO" id="GO:0036220">
    <property type="term" value="F:ITP diphosphatase activity"/>
    <property type="evidence" value="ECO:0007669"/>
    <property type="project" value="UniProtKB-UniRule"/>
</dbReference>
<name>A0A2P6TU56_CHLSO</name>
<dbReference type="GO" id="GO:0036222">
    <property type="term" value="F:XTP diphosphatase activity"/>
    <property type="evidence" value="ECO:0007669"/>
    <property type="project" value="UniProtKB-UniRule"/>
</dbReference>
<keyword evidence="5 15" id="KW-0547">Nucleotide-binding</keyword>
<dbReference type="EMBL" id="LHPG02000006">
    <property type="protein sequence ID" value="PRW57605.1"/>
    <property type="molecule type" value="Genomic_DNA"/>
</dbReference>
<keyword evidence="10 15" id="KW-0464">Manganese</keyword>
<evidence type="ECO:0000313" key="20">
    <source>
        <dbReference type="Proteomes" id="UP000239899"/>
    </source>
</evidence>
<dbReference type="Proteomes" id="UP000239899">
    <property type="component" value="Unassembled WGS sequence"/>
</dbReference>
<feature type="compositionally biased region" description="Low complexity" evidence="17">
    <location>
        <begin position="981"/>
        <end position="992"/>
    </location>
</feature>
<dbReference type="PROSITE" id="PS01032">
    <property type="entry name" value="PPM_1"/>
    <property type="match status" value="1"/>
</dbReference>
<dbReference type="InterPro" id="IPR016040">
    <property type="entry name" value="NAD(P)-bd_dom"/>
</dbReference>
<dbReference type="PANTHER" id="PTHR13832:SF840">
    <property type="entry name" value="PROTEIN PHOSPHATASE 2C 60-RELATED"/>
    <property type="match status" value="1"/>
</dbReference>
<dbReference type="HAMAP" id="MF_03148">
    <property type="entry name" value="HAM1_NTPase"/>
    <property type="match status" value="1"/>
</dbReference>
<dbReference type="InterPro" id="IPR008030">
    <property type="entry name" value="NmrA-like"/>
</dbReference>
<dbReference type="InterPro" id="IPR013857">
    <property type="entry name" value="NADH-UbQ_OxRdtase-assoc_prot30"/>
</dbReference>
<evidence type="ECO:0000256" key="13">
    <source>
        <dbReference type="ARBA" id="ARBA00093255"/>
    </source>
</evidence>
<dbReference type="InterPro" id="IPR008979">
    <property type="entry name" value="Galactose-bd-like_sf"/>
</dbReference>
<evidence type="ECO:0000256" key="10">
    <source>
        <dbReference type="ARBA" id="ARBA00023211"/>
    </source>
</evidence>
<evidence type="ECO:0000256" key="1">
    <source>
        <dbReference type="ARBA" id="ARBA00001936"/>
    </source>
</evidence>
<comment type="catalytic activity">
    <reaction evidence="15">
        <text>XTP + H2O = XMP + diphosphate + H(+)</text>
        <dbReference type="Rhea" id="RHEA:28610"/>
        <dbReference type="ChEBI" id="CHEBI:15377"/>
        <dbReference type="ChEBI" id="CHEBI:15378"/>
        <dbReference type="ChEBI" id="CHEBI:33019"/>
        <dbReference type="ChEBI" id="CHEBI:57464"/>
        <dbReference type="ChEBI" id="CHEBI:61314"/>
        <dbReference type="EC" id="3.6.1.66"/>
    </reaction>
</comment>
<comment type="similarity">
    <text evidence="15">Belongs to the HAM1 NTPase family.</text>
</comment>
<feature type="binding site" evidence="15">
    <location>
        <position position="1048"/>
    </location>
    <ligand>
        <name>ITP</name>
        <dbReference type="ChEBI" id="CHEBI:61402"/>
    </ligand>
</feature>
<evidence type="ECO:0000256" key="14">
    <source>
        <dbReference type="ARBA" id="ARBA00093271"/>
    </source>
</evidence>
<dbReference type="PROSITE" id="PS51746">
    <property type="entry name" value="PPM_2"/>
    <property type="match status" value="2"/>
</dbReference>
<dbReference type="InterPro" id="IPR002637">
    <property type="entry name" value="RdgB/HAM1"/>
</dbReference>
<keyword evidence="6 15" id="KW-0378">Hydrolase</keyword>
<dbReference type="FunFam" id="3.90.950.10:FF:000003">
    <property type="entry name" value="Inosine triphosphate pyrophosphatase"/>
    <property type="match status" value="1"/>
</dbReference>
<comment type="subunit">
    <text evidence="15">Homodimer.</text>
</comment>
<feature type="compositionally biased region" description="Low complexity" evidence="17">
    <location>
        <begin position="659"/>
        <end position="672"/>
    </location>
</feature>
<keyword evidence="8 16" id="KW-0904">Protein phosphatase</keyword>
<feature type="region of interest" description="Disordered" evidence="17">
    <location>
        <begin position="115"/>
        <end position="135"/>
    </location>
</feature>
<comment type="similarity">
    <text evidence="16">Belongs to the PP2C family.</text>
</comment>
<evidence type="ECO:0000256" key="4">
    <source>
        <dbReference type="ARBA" id="ARBA00022723"/>
    </source>
</evidence>
<comment type="function">
    <text evidence="11">Pyrophosphatase that hydrolyzes the non-canonical purine nucleotides inosine triphosphate (ITP), deoxyinosine triphosphate (dITP) as well as 2'-deoxy-N-6-hydroxylaminopurine triphosphate (dHAPTP) and xanthosine 5'-triphosphate (XTP) to their respective monophosphate derivatives. The enzyme does not distinguish between the deoxy- and ribose forms. Probably excludes non-canonical purines from RNA and DNA precursor pools, thus preventing their incorporation into RNA and DNA and avoiding chromosomal lesions.</text>
</comment>
<feature type="compositionally biased region" description="Low complexity" evidence="17">
    <location>
        <begin position="217"/>
        <end position="229"/>
    </location>
</feature>
<dbReference type="InterPro" id="IPR036291">
    <property type="entry name" value="NAD(P)-bd_dom_sf"/>
</dbReference>
<feature type="domain" description="PPM-type phosphatase" evidence="18">
    <location>
        <begin position="517"/>
        <end position="944"/>
    </location>
</feature>
<evidence type="ECO:0000256" key="12">
    <source>
        <dbReference type="ARBA" id="ARBA00093218"/>
    </source>
</evidence>
<dbReference type="InterPro" id="IPR015655">
    <property type="entry name" value="PP2C"/>
</dbReference>
<comment type="cofactor">
    <cofactor evidence="1">
        <name>Mn(2+)</name>
        <dbReference type="ChEBI" id="CHEBI:29035"/>
    </cofactor>
</comment>
<dbReference type="SUPFAM" id="SSF51735">
    <property type="entry name" value="NAD(P)-binding Rossmann-fold domains"/>
    <property type="match status" value="1"/>
</dbReference>
<dbReference type="Pfam" id="PF08547">
    <property type="entry name" value="CIA30"/>
    <property type="match status" value="1"/>
</dbReference>
<feature type="domain" description="PPM-type phosphatase" evidence="18">
    <location>
        <begin position="23"/>
        <end position="473"/>
    </location>
</feature>
<comment type="cofactor">
    <cofactor evidence="15">
        <name>Mg(2+)</name>
        <dbReference type="ChEBI" id="CHEBI:18420"/>
    </cofactor>
    <cofactor evidence="15">
        <name>Mn(2+)</name>
        <dbReference type="ChEBI" id="CHEBI:29035"/>
    </cofactor>
    <text evidence="15">Binds 1 divalent metal cation per subunit; can use either Mg(2+) or Mn(2+).</text>
</comment>
<dbReference type="SMART" id="SM00331">
    <property type="entry name" value="PP2C_SIG"/>
    <property type="match status" value="1"/>
</dbReference>
<evidence type="ECO:0000256" key="11">
    <source>
        <dbReference type="ARBA" id="ARBA00054940"/>
    </source>
</evidence>
<dbReference type="Pfam" id="PF01725">
    <property type="entry name" value="Ham1p_like"/>
    <property type="match status" value="1"/>
</dbReference>
<feature type="region of interest" description="Disordered" evidence="17">
    <location>
        <begin position="189"/>
        <end position="298"/>
    </location>
</feature>
<dbReference type="Pfam" id="PF05368">
    <property type="entry name" value="NmrA"/>
    <property type="match status" value="1"/>
</dbReference>